<reference evidence="8" key="1">
    <citation type="journal article" date="2023" name="Mol. Phylogenet. Evol.">
        <title>Genome-scale phylogeny and comparative genomics of the fungal order Sordariales.</title>
        <authorList>
            <person name="Hensen N."/>
            <person name="Bonometti L."/>
            <person name="Westerberg I."/>
            <person name="Brannstrom I.O."/>
            <person name="Guillou S."/>
            <person name="Cros-Aarteil S."/>
            <person name="Calhoun S."/>
            <person name="Haridas S."/>
            <person name="Kuo A."/>
            <person name="Mondo S."/>
            <person name="Pangilinan J."/>
            <person name="Riley R."/>
            <person name="LaButti K."/>
            <person name="Andreopoulos B."/>
            <person name="Lipzen A."/>
            <person name="Chen C."/>
            <person name="Yan M."/>
            <person name="Daum C."/>
            <person name="Ng V."/>
            <person name="Clum A."/>
            <person name="Steindorff A."/>
            <person name="Ohm R.A."/>
            <person name="Martin F."/>
            <person name="Silar P."/>
            <person name="Natvig D.O."/>
            <person name="Lalanne C."/>
            <person name="Gautier V."/>
            <person name="Ament-Velasquez S.L."/>
            <person name="Kruys A."/>
            <person name="Hutchinson M.I."/>
            <person name="Powell A.J."/>
            <person name="Barry K."/>
            <person name="Miller A.N."/>
            <person name="Grigoriev I.V."/>
            <person name="Debuchy R."/>
            <person name="Gladieux P."/>
            <person name="Hiltunen Thoren M."/>
            <person name="Johannesson H."/>
        </authorList>
    </citation>
    <scope>NUCLEOTIDE SEQUENCE</scope>
    <source>
        <strain evidence="8">CBS 333.67</strain>
    </source>
</reference>
<dbReference type="SUPFAM" id="SSF50129">
    <property type="entry name" value="GroES-like"/>
    <property type="match status" value="1"/>
</dbReference>
<reference evidence="8" key="2">
    <citation type="submission" date="2023-06" db="EMBL/GenBank/DDBJ databases">
        <authorList>
            <consortium name="Lawrence Berkeley National Laboratory"/>
            <person name="Mondo S.J."/>
            <person name="Hensen N."/>
            <person name="Bonometti L."/>
            <person name="Westerberg I."/>
            <person name="Brannstrom I.O."/>
            <person name="Guillou S."/>
            <person name="Cros-Aarteil S."/>
            <person name="Calhoun S."/>
            <person name="Haridas S."/>
            <person name="Kuo A."/>
            <person name="Pangilinan J."/>
            <person name="Riley R."/>
            <person name="Labutti K."/>
            <person name="Andreopoulos B."/>
            <person name="Lipzen A."/>
            <person name="Chen C."/>
            <person name="Yanf M."/>
            <person name="Daum C."/>
            <person name="Ng V."/>
            <person name="Clum A."/>
            <person name="Steindorff A."/>
            <person name="Ohm R."/>
            <person name="Martin F."/>
            <person name="Silar P."/>
            <person name="Natvig D."/>
            <person name="Lalanne C."/>
            <person name="Gautier V."/>
            <person name="Ament-Velasquez S.L."/>
            <person name="Kruys A."/>
            <person name="Hutchinson M.I."/>
            <person name="Powell A.J."/>
            <person name="Barry K."/>
            <person name="Miller A.N."/>
            <person name="Grigoriev I.V."/>
            <person name="Debuchy R."/>
            <person name="Gladieux P."/>
            <person name="Thoren M.H."/>
            <person name="Johannesson H."/>
        </authorList>
    </citation>
    <scope>NUCLEOTIDE SEQUENCE</scope>
    <source>
        <strain evidence="8">CBS 333.67</strain>
    </source>
</reference>
<dbReference type="Gene3D" id="3.40.50.720">
    <property type="entry name" value="NAD(P)-binding Rossmann-like Domain"/>
    <property type="match status" value="1"/>
</dbReference>
<dbReference type="EMBL" id="JAUDZG010000002">
    <property type="protein sequence ID" value="KAK3309225.1"/>
    <property type="molecule type" value="Genomic_DNA"/>
</dbReference>
<dbReference type="PANTHER" id="PTHR42940">
    <property type="entry name" value="ALCOHOL DEHYDROGENASE 1-RELATED"/>
    <property type="match status" value="1"/>
</dbReference>
<feature type="domain" description="Enoyl reductase (ER)" evidence="7">
    <location>
        <begin position="20"/>
        <end position="382"/>
    </location>
</feature>
<dbReference type="PANTHER" id="PTHR42940:SF8">
    <property type="entry name" value="VACUOLAR PROTEIN SORTING-ASSOCIATED PROTEIN 11"/>
    <property type="match status" value="1"/>
</dbReference>
<dbReference type="CDD" id="cd08297">
    <property type="entry name" value="CAD3"/>
    <property type="match status" value="1"/>
</dbReference>
<dbReference type="Pfam" id="PF00107">
    <property type="entry name" value="ADH_zinc_N"/>
    <property type="match status" value="1"/>
</dbReference>
<organism evidence="8 9">
    <name type="scientific">Chaetomium strumarium</name>
    <dbReference type="NCBI Taxonomy" id="1170767"/>
    <lineage>
        <taxon>Eukaryota</taxon>
        <taxon>Fungi</taxon>
        <taxon>Dikarya</taxon>
        <taxon>Ascomycota</taxon>
        <taxon>Pezizomycotina</taxon>
        <taxon>Sordariomycetes</taxon>
        <taxon>Sordariomycetidae</taxon>
        <taxon>Sordariales</taxon>
        <taxon>Chaetomiaceae</taxon>
        <taxon>Chaetomium</taxon>
    </lineage>
</organism>
<dbReference type="InterPro" id="IPR013149">
    <property type="entry name" value="ADH-like_C"/>
</dbReference>
<evidence type="ECO:0000256" key="2">
    <source>
        <dbReference type="ARBA" id="ARBA00008072"/>
    </source>
</evidence>
<protein>
    <submittedName>
        <fullName evidence="8">Chaperonin 10-like protein</fullName>
    </submittedName>
</protein>
<dbReference type="GO" id="GO:0005737">
    <property type="term" value="C:cytoplasm"/>
    <property type="evidence" value="ECO:0007669"/>
    <property type="project" value="TreeGrafter"/>
</dbReference>
<keyword evidence="5" id="KW-0560">Oxidoreductase</keyword>
<sequence>MAESPNLPRTMKAQFLDAYNTPYTLRSVPLPSPDNSSPHDILIKVDAASYCHTDAVLAAGQLPPFPSAFPHIGCHEFAGTVVSLPPGSNTKLRPGDRVGVPGRSFRPCGTCFECRAGTAEETDADADGDADPPGYSVYCPHAGNLGISAPGGFAEYAVVDGRQVAPLPKGMGAVDAAVLMCAGVTVYAALKRCRLKPGQRVGLMGCGGGLGHLGLQFALAMGLRVLGVDNADGPLRLAREAVEGRQTAARIVDARTEDASGVVTAIGQQDGKQERAEMGLDAVIILPESQKAFDYGVALLRTHGRCVVVSFPENGFHVSARDLVFRDISVVGSLVGSNKALREMLRFAAEHGVRARIRTFCLSELNDLVAQYHKGDGGKLVVDMALPDTA</sequence>
<comment type="similarity">
    <text evidence="2">Belongs to the zinc-containing alcohol dehydrogenase family.</text>
</comment>
<dbReference type="GO" id="GO:0046872">
    <property type="term" value="F:metal ion binding"/>
    <property type="evidence" value="ECO:0007669"/>
    <property type="project" value="UniProtKB-KW"/>
</dbReference>
<dbReference type="InterPro" id="IPR011032">
    <property type="entry name" value="GroES-like_sf"/>
</dbReference>
<keyword evidence="4" id="KW-0862">Zinc</keyword>
<dbReference type="Proteomes" id="UP001273166">
    <property type="component" value="Unassembled WGS sequence"/>
</dbReference>
<evidence type="ECO:0000256" key="3">
    <source>
        <dbReference type="ARBA" id="ARBA00022723"/>
    </source>
</evidence>
<comment type="caution">
    <text evidence="8">The sequence shown here is derived from an EMBL/GenBank/DDBJ whole genome shotgun (WGS) entry which is preliminary data.</text>
</comment>
<dbReference type="InterPro" id="IPR020843">
    <property type="entry name" value="ER"/>
</dbReference>
<evidence type="ECO:0000256" key="6">
    <source>
        <dbReference type="ARBA" id="ARBA00023027"/>
    </source>
</evidence>
<name>A0AAJ0H0E3_9PEZI</name>
<keyword evidence="9" id="KW-1185">Reference proteome</keyword>
<dbReference type="Gene3D" id="3.90.180.10">
    <property type="entry name" value="Medium-chain alcohol dehydrogenases, catalytic domain"/>
    <property type="match status" value="1"/>
</dbReference>
<dbReference type="FunFam" id="3.40.50.720:FF:000039">
    <property type="entry name" value="Alcohol dehydrogenase AdhP"/>
    <property type="match status" value="1"/>
</dbReference>
<comment type="cofactor">
    <cofactor evidence="1">
        <name>Zn(2+)</name>
        <dbReference type="ChEBI" id="CHEBI:29105"/>
    </cofactor>
</comment>
<evidence type="ECO:0000313" key="8">
    <source>
        <dbReference type="EMBL" id="KAK3309225.1"/>
    </source>
</evidence>
<proteinExistence type="inferred from homology"/>
<accession>A0AAJ0H0E3</accession>
<dbReference type="Pfam" id="PF08240">
    <property type="entry name" value="ADH_N"/>
    <property type="match status" value="1"/>
</dbReference>
<dbReference type="RefSeq" id="XP_062725005.1">
    <property type="nucleotide sequence ID" value="XM_062861790.1"/>
</dbReference>
<gene>
    <name evidence="8" type="ORF">B0T15DRAFT_134191</name>
</gene>
<dbReference type="InterPro" id="IPR013154">
    <property type="entry name" value="ADH-like_N"/>
</dbReference>
<dbReference type="InterPro" id="IPR036291">
    <property type="entry name" value="NAD(P)-bd_dom_sf"/>
</dbReference>
<dbReference type="GeneID" id="87880619"/>
<dbReference type="SMART" id="SM00829">
    <property type="entry name" value="PKS_ER"/>
    <property type="match status" value="1"/>
</dbReference>
<dbReference type="AlphaFoldDB" id="A0AAJ0H0E3"/>
<dbReference type="SUPFAM" id="SSF51735">
    <property type="entry name" value="NAD(P)-binding Rossmann-fold domains"/>
    <property type="match status" value="1"/>
</dbReference>
<evidence type="ECO:0000256" key="5">
    <source>
        <dbReference type="ARBA" id="ARBA00023002"/>
    </source>
</evidence>
<evidence type="ECO:0000256" key="4">
    <source>
        <dbReference type="ARBA" id="ARBA00022833"/>
    </source>
</evidence>
<evidence type="ECO:0000313" key="9">
    <source>
        <dbReference type="Proteomes" id="UP001273166"/>
    </source>
</evidence>
<evidence type="ECO:0000256" key="1">
    <source>
        <dbReference type="ARBA" id="ARBA00001947"/>
    </source>
</evidence>
<dbReference type="GO" id="GO:0004022">
    <property type="term" value="F:alcohol dehydrogenase (NAD+) activity"/>
    <property type="evidence" value="ECO:0007669"/>
    <property type="project" value="TreeGrafter"/>
</dbReference>
<keyword evidence="6" id="KW-0520">NAD</keyword>
<evidence type="ECO:0000259" key="7">
    <source>
        <dbReference type="SMART" id="SM00829"/>
    </source>
</evidence>
<keyword evidence="3" id="KW-0479">Metal-binding</keyword>